<dbReference type="CDD" id="cd00105">
    <property type="entry name" value="KH-I"/>
    <property type="match status" value="1"/>
</dbReference>
<accession>A0AA41V7L8</accession>
<protein>
    <recommendedName>
        <fullName evidence="3">K Homology domain-containing protein</fullName>
    </recommendedName>
</protein>
<proteinExistence type="predicted"/>
<dbReference type="SUPFAM" id="SSF53098">
    <property type="entry name" value="Ribonuclease H-like"/>
    <property type="match status" value="1"/>
</dbReference>
<dbReference type="EMBL" id="JAJJMA010138361">
    <property type="protein sequence ID" value="MCL7033771.1"/>
    <property type="molecule type" value="Genomic_DNA"/>
</dbReference>
<dbReference type="InterPro" id="IPR012337">
    <property type="entry name" value="RNaseH-like_sf"/>
</dbReference>
<dbReference type="Pfam" id="PF00013">
    <property type="entry name" value="KH_1"/>
    <property type="match status" value="1"/>
</dbReference>
<dbReference type="SUPFAM" id="SSF54791">
    <property type="entry name" value="Eukaryotic type KH-domain (KH-domain type I)"/>
    <property type="match status" value="1"/>
</dbReference>
<dbReference type="Gene3D" id="3.30.1370.10">
    <property type="entry name" value="K Homology domain, type 1"/>
    <property type="match status" value="1"/>
</dbReference>
<dbReference type="InterPro" id="IPR036612">
    <property type="entry name" value="KH_dom_type_1_sf"/>
</dbReference>
<evidence type="ECO:0000313" key="4">
    <source>
        <dbReference type="EMBL" id="MCL7033771.1"/>
    </source>
</evidence>
<evidence type="ECO:0000256" key="1">
    <source>
        <dbReference type="PROSITE-ProRule" id="PRU00117"/>
    </source>
</evidence>
<dbReference type="Gene3D" id="3.30.420.10">
    <property type="entry name" value="Ribonuclease H-like superfamily/Ribonuclease H"/>
    <property type="match status" value="1"/>
</dbReference>
<evidence type="ECO:0000259" key="3">
    <source>
        <dbReference type="SMART" id="SM00322"/>
    </source>
</evidence>
<gene>
    <name evidence="4" type="ORF">MKW94_001782</name>
</gene>
<feature type="transmembrane region" description="Helical" evidence="2">
    <location>
        <begin position="226"/>
        <end position="243"/>
    </location>
</feature>
<dbReference type="Proteomes" id="UP001177140">
    <property type="component" value="Unassembled WGS sequence"/>
</dbReference>
<dbReference type="PANTHER" id="PTHR46814:SF1">
    <property type="entry name" value="EGALITARIAN, ISOFORM B"/>
    <property type="match status" value="1"/>
</dbReference>
<dbReference type="GO" id="GO:0003723">
    <property type="term" value="F:RNA binding"/>
    <property type="evidence" value="ECO:0007669"/>
    <property type="project" value="UniProtKB-UniRule"/>
</dbReference>
<sequence length="269" mass="30925">WLIVPLLDSEIVPSEPKLRLCMNNITSKYFIQIAYSLFQEQEGKAKTSDDYISFVTLLADPRYCGVSYLEKEEVRVLPRKDPKFWTYRPFTEQMLRATADDVRFLLHIYHKMMENLNDKSLWHLSVRGALYCRCFCVNDNENVDWPPIPPIPGNIPVEEILSVLHVPPGKMGLVIGRRGATIMSVKQSCDAEILMGGSKGPPDKVFIIGPVRQVRKAEALLRGRMLYIRWYALASLFFCWLFIPSIKFIEFQNTGIFAIETCKRQLVSG</sequence>
<comment type="caution">
    <text evidence="4">The sequence shown here is derived from an EMBL/GenBank/DDBJ whole genome shotgun (WGS) entry which is preliminary data.</text>
</comment>
<evidence type="ECO:0000256" key="2">
    <source>
        <dbReference type="SAM" id="Phobius"/>
    </source>
</evidence>
<keyword evidence="1" id="KW-0694">RNA-binding</keyword>
<dbReference type="InterPro" id="IPR036397">
    <property type="entry name" value="RNaseH_sf"/>
</dbReference>
<keyword evidence="2" id="KW-1133">Transmembrane helix</keyword>
<keyword evidence="2" id="KW-0472">Membrane</keyword>
<feature type="domain" description="K Homology" evidence="3">
    <location>
        <begin position="158"/>
        <end position="226"/>
    </location>
</feature>
<dbReference type="PANTHER" id="PTHR46814">
    <property type="entry name" value="EGALITARIAN, ISOFORM B"/>
    <property type="match status" value="1"/>
</dbReference>
<dbReference type="InterPro" id="IPR004088">
    <property type="entry name" value="KH_dom_type_1"/>
</dbReference>
<dbReference type="AlphaFoldDB" id="A0AA41V7L8"/>
<dbReference type="SMART" id="SM00322">
    <property type="entry name" value="KH"/>
    <property type="match status" value="1"/>
</dbReference>
<name>A0AA41V7L8_PAPNU</name>
<feature type="non-terminal residue" evidence="4">
    <location>
        <position position="269"/>
    </location>
</feature>
<organism evidence="4 5">
    <name type="scientific">Papaver nudicaule</name>
    <name type="common">Iceland poppy</name>
    <dbReference type="NCBI Taxonomy" id="74823"/>
    <lineage>
        <taxon>Eukaryota</taxon>
        <taxon>Viridiplantae</taxon>
        <taxon>Streptophyta</taxon>
        <taxon>Embryophyta</taxon>
        <taxon>Tracheophyta</taxon>
        <taxon>Spermatophyta</taxon>
        <taxon>Magnoliopsida</taxon>
        <taxon>Ranunculales</taxon>
        <taxon>Papaveraceae</taxon>
        <taxon>Papaveroideae</taxon>
        <taxon>Papaver</taxon>
    </lineage>
</organism>
<keyword evidence="2" id="KW-0812">Transmembrane</keyword>
<keyword evidence="5" id="KW-1185">Reference proteome</keyword>
<dbReference type="InterPro" id="IPR004087">
    <property type="entry name" value="KH_dom"/>
</dbReference>
<reference evidence="4" key="1">
    <citation type="submission" date="2022-03" db="EMBL/GenBank/DDBJ databases">
        <title>A functionally conserved STORR gene fusion in Papaver species that diverged 16.8 million years ago.</title>
        <authorList>
            <person name="Catania T."/>
        </authorList>
    </citation>
    <scope>NUCLEOTIDE SEQUENCE</scope>
    <source>
        <strain evidence="4">S-191538</strain>
    </source>
</reference>
<evidence type="ECO:0000313" key="5">
    <source>
        <dbReference type="Proteomes" id="UP001177140"/>
    </source>
</evidence>
<dbReference type="PROSITE" id="PS50084">
    <property type="entry name" value="KH_TYPE_1"/>
    <property type="match status" value="1"/>
</dbReference>